<comment type="pathway">
    <text evidence="1 9">Bacterial outer membrane biogenesis; LPS core biosynthesis.</text>
</comment>
<evidence type="ECO:0000256" key="1">
    <source>
        <dbReference type="ARBA" id="ARBA00004713"/>
    </source>
</evidence>
<keyword evidence="9" id="KW-0472">Membrane</keyword>
<dbReference type="Pfam" id="PF04413">
    <property type="entry name" value="Glycos_transf_N"/>
    <property type="match status" value="1"/>
</dbReference>
<feature type="active site" description="Proton acceptor" evidence="7">
    <location>
        <position position="78"/>
    </location>
</feature>
<evidence type="ECO:0000313" key="11">
    <source>
        <dbReference type="EMBL" id="VIP04685.1"/>
    </source>
</evidence>
<dbReference type="UniPathway" id="UPA00958"/>
<dbReference type="GO" id="GO:0009245">
    <property type="term" value="P:lipid A biosynthetic process"/>
    <property type="evidence" value="ECO:0007669"/>
    <property type="project" value="TreeGrafter"/>
</dbReference>
<reference evidence="11" key="1">
    <citation type="submission" date="2019-04" db="EMBL/GenBank/DDBJ databases">
        <authorList>
            <consortium name="Science for Life Laboratories"/>
        </authorList>
    </citation>
    <scope>NUCLEOTIDE SEQUENCE</scope>
    <source>
        <strain evidence="11">MBLW1</strain>
    </source>
</reference>
<evidence type="ECO:0000259" key="10">
    <source>
        <dbReference type="Pfam" id="PF04413"/>
    </source>
</evidence>
<dbReference type="GO" id="GO:0005886">
    <property type="term" value="C:plasma membrane"/>
    <property type="evidence" value="ECO:0007669"/>
    <property type="project" value="UniProtKB-SubCell"/>
</dbReference>
<sequence>MLLNLMYGLVLIGLAPWMAIRAALTGRYRQGLADWLLGTRQLPQPVNESSVAADSTSSNSPPDQDRPVVWFHGVSVGEVALLGVVVAAFRKRHPDWRVIISCSTETGLTEARKRFADLTVIRFPFDFTWAIRRVLTLVQPRLIVLAESELWPNFLRQAQLRSVPVVVINARMSPRSFKRFSMLRWILRPLLLSRITGFAAQSETYAEAYRKLGVPADRVTVTGSVKYDGAKGDRHAPEVQQLRRAFAVQSNDLIWVAGSTHAPEESLVLESFRVLKERHRNLRLILVPRSVDRFNAVAELIRSQGFTAIRRSQMTGPLTQRAEVILIDTIGELGAVWGLAHLAFVGGTFDGRRGGQSMIEPAAYGMPIVLGPSFWNFRDAVIRLQEVGAARVVPTPAGLTEAIRTLLDDPIGRERMSQAARQLVRDQQGATERTLRWLDRIVEQSKISKSD</sequence>
<comment type="function">
    <text evidence="9">Involved in lipopolysaccharide (LPS) biosynthesis. Catalyzes the transfer of 3-deoxy-D-manno-octulosonate (Kdo) residue(s) from CMP-Kdo to lipid IV(A), the tetraacyldisaccharide-1,4'-bisphosphate precursor of lipid A.</text>
</comment>
<evidence type="ECO:0000313" key="12">
    <source>
        <dbReference type="Proteomes" id="UP000464378"/>
    </source>
</evidence>
<dbReference type="RefSeq" id="WP_162659733.1">
    <property type="nucleotide sequence ID" value="NZ_LR593887.1"/>
</dbReference>
<keyword evidence="4 9" id="KW-0808">Transferase</keyword>
<keyword evidence="9" id="KW-0448">Lipopolysaccharide biosynthesis</keyword>
<keyword evidence="12" id="KW-1185">Reference proteome</keyword>
<dbReference type="InterPro" id="IPR038107">
    <property type="entry name" value="Glycos_transf_N_sf"/>
</dbReference>
<dbReference type="Proteomes" id="UP000464378">
    <property type="component" value="Chromosome"/>
</dbReference>
<dbReference type="AlphaFoldDB" id="A0A6C2YUU1"/>
<feature type="site" description="Transition state stabilizer" evidence="8">
    <location>
        <position position="147"/>
    </location>
</feature>
<dbReference type="EMBL" id="LR586016">
    <property type="protein sequence ID" value="VIP04685.1"/>
    <property type="molecule type" value="Genomic_DNA"/>
</dbReference>
<evidence type="ECO:0000256" key="3">
    <source>
        <dbReference type="ARBA" id="ARBA00019077"/>
    </source>
</evidence>
<dbReference type="InParanoid" id="A0A6C2YUU1"/>
<dbReference type="EC" id="2.4.99.12" evidence="2 9"/>
<dbReference type="FunCoup" id="A0A6C2YUU1">
    <property type="interactions" value="181"/>
</dbReference>
<feature type="domain" description="3-deoxy-D-manno-octulosonic-acid transferase N-terminal" evidence="10">
    <location>
        <begin position="63"/>
        <end position="228"/>
    </location>
</feature>
<dbReference type="EMBL" id="LR593887">
    <property type="protein sequence ID" value="VTS06729.1"/>
    <property type="molecule type" value="Genomic_DNA"/>
</dbReference>
<comment type="similarity">
    <text evidence="9">Belongs to the glycosyltransferase group 1 family.</text>
</comment>
<proteinExistence type="inferred from homology"/>
<evidence type="ECO:0000256" key="6">
    <source>
        <dbReference type="ARBA" id="ARBA00049183"/>
    </source>
</evidence>
<organism evidence="11">
    <name type="scientific">Tuwongella immobilis</name>
    <dbReference type="NCBI Taxonomy" id="692036"/>
    <lineage>
        <taxon>Bacteria</taxon>
        <taxon>Pseudomonadati</taxon>
        <taxon>Planctomycetota</taxon>
        <taxon>Planctomycetia</taxon>
        <taxon>Gemmatales</taxon>
        <taxon>Gemmataceae</taxon>
        <taxon>Tuwongella</taxon>
    </lineage>
</organism>
<evidence type="ECO:0000256" key="5">
    <source>
        <dbReference type="ARBA" id="ARBA00031445"/>
    </source>
</evidence>
<dbReference type="Gene3D" id="3.40.50.11720">
    <property type="entry name" value="3-Deoxy-D-manno-octulosonic-acid transferase, N-terminal domain"/>
    <property type="match status" value="1"/>
</dbReference>
<dbReference type="GO" id="GO:0009244">
    <property type="term" value="P:lipopolysaccharide core region biosynthetic process"/>
    <property type="evidence" value="ECO:0007669"/>
    <property type="project" value="UniProtKB-UniRule"/>
</dbReference>
<protein>
    <recommendedName>
        <fullName evidence="3 9">3-deoxy-D-manno-octulosonic acid transferase</fullName>
        <shortName evidence="9">Kdo transferase</shortName>
        <ecNumber evidence="2 9">2.4.99.12</ecNumber>
    </recommendedName>
    <alternativeName>
        <fullName evidence="5 9">Lipid IV(A) 3-deoxy-D-manno-octulosonic acid transferase</fullName>
    </alternativeName>
</protein>
<name>A0A6C2YUU1_9BACT</name>
<dbReference type="InterPro" id="IPR007507">
    <property type="entry name" value="Glycos_transf_N"/>
</dbReference>
<evidence type="ECO:0000256" key="4">
    <source>
        <dbReference type="ARBA" id="ARBA00022679"/>
    </source>
</evidence>
<dbReference type="PANTHER" id="PTHR42755">
    <property type="entry name" value="3-DEOXY-MANNO-OCTULOSONATE CYTIDYLYLTRANSFERASE"/>
    <property type="match status" value="1"/>
</dbReference>
<evidence type="ECO:0000256" key="2">
    <source>
        <dbReference type="ARBA" id="ARBA00012621"/>
    </source>
</evidence>
<dbReference type="Gene3D" id="3.40.50.2000">
    <property type="entry name" value="Glycogen Phosphorylase B"/>
    <property type="match status" value="1"/>
</dbReference>
<dbReference type="PANTHER" id="PTHR42755:SF1">
    <property type="entry name" value="3-DEOXY-D-MANNO-OCTULOSONIC ACID TRANSFERASE, MITOCHONDRIAL-RELATED"/>
    <property type="match status" value="1"/>
</dbReference>
<comment type="catalytic activity">
    <reaction evidence="6 9">
        <text>lipid IVA (E. coli) + CMP-3-deoxy-beta-D-manno-octulosonate = alpha-Kdo-(2-&gt;6)-lipid IVA (E. coli) + CMP + H(+)</text>
        <dbReference type="Rhea" id="RHEA:28066"/>
        <dbReference type="ChEBI" id="CHEBI:15378"/>
        <dbReference type="ChEBI" id="CHEBI:58603"/>
        <dbReference type="ChEBI" id="CHEBI:60364"/>
        <dbReference type="ChEBI" id="CHEBI:60377"/>
        <dbReference type="ChEBI" id="CHEBI:85987"/>
        <dbReference type="EC" id="2.4.99.12"/>
    </reaction>
</comment>
<comment type="subcellular location">
    <subcellularLocation>
        <location evidence="9">Cell membrane</location>
    </subcellularLocation>
</comment>
<accession>A0A6C2YUU1</accession>
<dbReference type="InterPro" id="IPR039901">
    <property type="entry name" value="Kdotransferase"/>
</dbReference>
<evidence type="ECO:0000256" key="8">
    <source>
        <dbReference type="PIRSR" id="PIRSR639901-2"/>
    </source>
</evidence>
<gene>
    <name evidence="11" type="ORF">GMBLW1_45080</name>
</gene>
<dbReference type="SUPFAM" id="SSF53756">
    <property type="entry name" value="UDP-Glycosyltransferase/glycogen phosphorylase"/>
    <property type="match status" value="1"/>
</dbReference>
<evidence type="ECO:0000256" key="9">
    <source>
        <dbReference type="RuleBase" id="RU365103"/>
    </source>
</evidence>
<evidence type="ECO:0000256" key="7">
    <source>
        <dbReference type="PIRSR" id="PIRSR639901-1"/>
    </source>
</evidence>
<dbReference type="GO" id="GO:0043842">
    <property type="term" value="F:Kdo transferase activity"/>
    <property type="evidence" value="ECO:0007669"/>
    <property type="project" value="UniProtKB-EC"/>
</dbReference>
<feature type="site" description="Transition state stabilizer" evidence="8">
    <location>
        <position position="226"/>
    </location>
</feature>
<dbReference type="KEGG" id="tim:GMBLW1_45080"/>
<keyword evidence="9" id="KW-1003">Cell membrane</keyword>